<evidence type="ECO:0000256" key="8">
    <source>
        <dbReference type="ARBA" id="ARBA00023163"/>
    </source>
</evidence>
<feature type="region of interest" description="Disordered" evidence="10">
    <location>
        <begin position="485"/>
        <end position="509"/>
    </location>
</feature>
<dbReference type="GO" id="GO:0000976">
    <property type="term" value="F:transcription cis-regulatory region binding"/>
    <property type="evidence" value="ECO:0007669"/>
    <property type="project" value="TreeGrafter"/>
</dbReference>
<evidence type="ECO:0000256" key="10">
    <source>
        <dbReference type="SAM" id="MobiDB-lite"/>
    </source>
</evidence>
<dbReference type="PANTHER" id="PTHR12693:SF3">
    <property type="entry name" value="MENIN"/>
    <property type="match status" value="1"/>
</dbReference>
<name>A0A7R9CJS5_TIMCR</name>
<keyword evidence="9" id="KW-0539">Nucleus</keyword>
<evidence type="ECO:0000256" key="9">
    <source>
        <dbReference type="ARBA" id="ARBA00023242"/>
    </source>
</evidence>
<evidence type="ECO:0000256" key="3">
    <source>
        <dbReference type="ARBA" id="ARBA00022491"/>
    </source>
</evidence>
<keyword evidence="5" id="KW-0156">Chromatin regulator</keyword>
<dbReference type="AlphaFoldDB" id="A0A7R9CJS5"/>
<evidence type="ECO:0000256" key="4">
    <source>
        <dbReference type="ARBA" id="ARBA00022553"/>
    </source>
</evidence>
<accession>A0A7R9CJS5</accession>
<sequence length="509" mass="57081">MAGFQEIDRQYFPLKDIASIKKLFKQQLESVFEPDLALLSIVVGAVENSMTCNRTFTVQKDKTTTEDNNAIEDDTKIPAVEYHIVQALYAKFHAIIKGAVDVTQYGVSKFATRDLVKKVSDVIWNSLTRSYYKDRAHLQSLYSYLTGNKLDCFGVAFAVVAGCQVLGYHDVHLALSEDHAWVVFGEDGAETAEGNEDKRGQPVAAGIGSHSWLYVNSYPVICTRHMEAAALVSAINPNLNPTTDAVQVQLLQQELLWSLYDLGHLAKYPMALGNLGELEAANPTPGRVAPPQLFLESSLCSYTYYNNQHVYPYTYQGGYYYQHNMYKEAFNSWANAGDVIRQYNYSRDDEEIYKEFLEIANELIPHIMKSVSSGHSAHSILKDPECFAHLLRFYDGICQWEEGSATPVLHIGWAKPLVNTISKFDAEVRAQVIIEEGVSRCQEVGAGRPRITLHSQKMRGLKDLLLAEKLNTHAISLQLTAQSQVQVGKKTRGEPSEMAGPRPKRSRRE</sequence>
<dbReference type="GO" id="GO:0045786">
    <property type="term" value="P:negative regulation of cell cycle"/>
    <property type="evidence" value="ECO:0007669"/>
    <property type="project" value="TreeGrafter"/>
</dbReference>
<dbReference type="Pfam" id="PF05053">
    <property type="entry name" value="Menin"/>
    <property type="match status" value="2"/>
</dbReference>
<evidence type="ECO:0000256" key="7">
    <source>
        <dbReference type="ARBA" id="ARBA00023125"/>
    </source>
</evidence>
<evidence type="ECO:0000256" key="1">
    <source>
        <dbReference type="ARBA" id="ARBA00004123"/>
    </source>
</evidence>
<gene>
    <name evidence="11" type="ORF">TCEB3V08_LOCUS3536</name>
</gene>
<keyword evidence="8" id="KW-0804">Transcription</keyword>
<dbReference type="GO" id="GO:0035097">
    <property type="term" value="C:histone methyltransferase complex"/>
    <property type="evidence" value="ECO:0007669"/>
    <property type="project" value="TreeGrafter"/>
</dbReference>
<dbReference type="PANTHER" id="PTHR12693">
    <property type="entry name" value="MENIN"/>
    <property type="match status" value="1"/>
</dbReference>
<dbReference type="GO" id="GO:0006325">
    <property type="term" value="P:chromatin organization"/>
    <property type="evidence" value="ECO:0007669"/>
    <property type="project" value="UniProtKB-KW"/>
</dbReference>
<dbReference type="GO" id="GO:0000785">
    <property type="term" value="C:chromatin"/>
    <property type="evidence" value="ECO:0007669"/>
    <property type="project" value="TreeGrafter"/>
</dbReference>
<dbReference type="GO" id="GO:0008285">
    <property type="term" value="P:negative regulation of cell population proliferation"/>
    <property type="evidence" value="ECO:0007669"/>
    <property type="project" value="TreeGrafter"/>
</dbReference>
<evidence type="ECO:0000256" key="6">
    <source>
        <dbReference type="ARBA" id="ARBA00023015"/>
    </source>
</evidence>
<dbReference type="InterPro" id="IPR007747">
    <property type="entry name" value="Menin"/>
</dbReference>
<keyword evidence="4" id="KW-0597">Phosphoprotein</keyword>
<evidence type="ECO:0000256" key="5">
    <source>
        <dbReference type="ARBA" id="ARBA00022853"/>
    </source>
</evidence>
<dbReference type="EMBL" id="OC317345">
    <property type="protein sequence ID" value="CAD7396288.1"/>
    <property type="molecule type" value="Genomic_DNA"/>
</dbReference>
<dbReference type="GO" id="GO:0006357">
    <property type="term" value="P:regulation of transcription by RNA polymerase II"/>
    <property type="evidence" value="ECO:0007669"/>
    <property type="project" value="TreeGrafter"/>
</dbReference>
<keyword evidence="6" id="KW-0805">Transcription regulation</keyword>
<feature type="non-terminal residue" evidence="11">
    <location>
        <position position="509"/>
    </location>
</feature>
<dbReference type="GO" id="GO:0003682">
    <property type="term" value="F:chromatin binding"/>
    <property type="evidence" value="ECO:0007669"/>
    <property type="project" value="TreeGrafter"/>
</dbReference>
<protein>
    <recommendedName>
        <fullName evidence="2">Menin</fullName>
    </recommendedName>
</protein>
<proteinExistence type="predicted"/>
<keyword evidence="3" id="KW-0678">Repressor</keyword>
<dbReference type="GO" id="GO:0000403">
    <property type="term" value="F:Y-form DNA binding"/>
    <property type="evidence" value="ECO:0007669"/>
    <property type="project" value="TreeGrafter"/>
</dbReference>
<comment type="subcellular location">
    <subcellularLocation>
        <location evidence="1">Nucleus</location>
    </subcellularLocation>
</comment>
<organism evidence="11">
    <name type="scientific">Timema cristinae</name>
    <name type="common">Walking stick</name>
    <dbReference type="NCBI Taxonomy" id="61476"/>
    <lineage>
        <taxon>Eukaryota</taxon>
        <taxon>Metazoa</taxon>
        <taxon>Ecdysozoa</taxon>
        <taxon>Arthropoda</taxon>
        <taxon>Hexapoda</taxon>
        <taxon>Insecta</taxon>
        <taxon>Pterygota</taxon>
        <taxon>Neoptera</taxon>
        <taxon>Polyneoptera</taxon>
        <taxon>Phasmatodea</taxon>
        <taxon>Timematodea</taxon>
        <taxon>Timematoidea</taxon>
        <taxon>Timematidae</taxon>
        <taxon>Timema</taxon>
    </lineage>
</organism>
<evidence type="ECO:0000313" key="11">
    <source>
        <dbReference type="EMBL" id="CAD7396288.1"/>
    </source>
</evidence>
<dbReference type="CDD" id="cd14456">
    <property type="entry name" value="Menin"/>
    <property type="match status" value="1"/>
</dbReference>
<evidence type="ECO:0000256" key="2">
    <source>
        <dbReference type="ARBA" id="ARBA00021162"/>
    </source>
</evidence>
<keyword evidence="7" id="KW-0238">DNA-binding</keyword>
<reference evidence="11" key="1">
    <citation type="submission" date="2020-11" db="EMBL/GenBank/DDBJ databases">
        <authorList>
            <person name="Tran Van P."/>
        </authorList>
    </citation>
    <scope>NUCLEOTIDE SEQUENCE</scope>
</reference>